<reference evidence="1" key="1">
    <citation type="submission" date="2023-08" db="EMBL/GenBank/DDBJ databases">
        <authorList>
            <person name="Chen Y."/>
            <person name="Shah S."/>
            <person name="Dougan E. K."/>
            <person name="Thang M."/>
            <person name="Chan C."/>
        </authorList>
    </citation>
    <scope>NUCLEOTIDE SEQUENCE</scope>
</reference>
<keyword evidence="2" id="KW-1185">Reference proteome</keyword>
<name>A0AA36NMQ3_9DINO</name>
<comment type="caution">
    <text evidence="1">The sequence shown here is derived from an EMBL/GenBank/DDBJ whole genome shotgun (WGS) entry which is preliminary data.</text>
</comment>
<evidence type="ECO:0000313" key="2">
    <source>
        <dbReference type="Proteomes" id="UP001178507"/>
    </source>
</evidence>
<proteinExistence type="predicted"/>
<organism evidence="1 2">
    <name type="scientific">Effrenium voratum</name>
    <dbReference type="NCBI Taxonomy" id="2562239"/>
    <lineage>
        <taxon>Eukaryota</taxon>
        <taxon>Sar</taxon>
        <taxon>Alveolata</taxon>
        <taxon>Dinophyceae</taxon>
        <taxon>Suessiales</taxon>
        <taxon>Symbiodiniaceae</taxon>
        <taxon>Effrenium</taxon>
    </lineage>
</organism>
<protein>
    <submittedName>
        <fullName evidence="1">Uncharacterized protein</fullName>
    </submittedName>
</protein>
<gene>
    <name evidence="1" type="ORF">EVOR1521_LOCUS30869</name>
</gene>
<accession>A0AA36NMQ3</accession>
<dbReference type="AlphaFoldDB" id="A0AA36NMQ3"/>
<dbReference type="Proteomes" id="UP001178507">
    <property type="component" value="Unassembled WGS sequence"/>
</dbReference>
<sequence>MVFAWQEPDVLAALSKEGFGRELAEQVACKLKQQLEAGKGYDKELYHLPQIIHRDYCGYCVFATKSKGWGYGEIGCDGYPPELPGLRQWDTKEEFVEWLAEQSDYTMAFMGMCDPKDWPQEDMFAVNNQTITRSKLTDSLDEE</sequence>
<evidence type="ECO:0000313" key="1">
    <source>
        <dbReference type="EMBL" id="CAJ1409898.1"/>
    </source>
</evidence>
<dbReference type="EMBL" id="CAUJNA010003793">
    <property type="protein sequence ID" value="CAJ1409898.1"/>
    <property type="molecule type" value="Genomic_DNA"/>
</dbReference>